<protein>
    <recommendedName>
        <fullName evidence="4">Dehydrogenase</fullName>
    </recommendedName>
</protein>
<evidence type="ECO:0000256" key="1">
    <source>
        <dbReference type="SAM" id="SignalP"/>
    </source>
</evidence>
<feature type="chain" id="PRO_5040993668" description="Dehydrogenase" evidence="1">
    <location>
        <begin position="21"/>
        <end position="149"/>
    </location>
</feature>
<organism evidence="2 3">
    <name type="scientific">Solirubrum puertoriconensis</name>
    <dbReference type="NCBI Taxonomy" id="1751427"/>
    <lineage>
        <taxon>Bacteria</taxon>
        <taxon>Pseudomonadati</taxon>
        <taxon>Bacteroidota</taxon>
        <taxon>Cytophagia</taxon>
        <taxon>Cytophagales</taxon>
    </lineage>
</organism>
<comment type="caution">
    <text evidence="2">The sequence shown here is derived from an EMBL/GenBank/DDBJ whole genome shotgun (WGS) entry which is preliminary data.</text>
</comment>
<dbReference type="CDD" id="cd00531">
    <property type="entry name" value="NTF2_like"/>
    <property type="match status" value="1"/>
</dbReference>
<accession>A0A9X0HPS6</accession>
<dbReference type="Pfam" id="PF12893">
    <property type="entry name" value="Lumazine_bd_2"/>
    <property type="match status" value="1"/>
</dbReference>
<dbReference type="InterPro" id="IPR039437">
    <property type="entry name" value="FrzH/put_lumazine-bd"/>
</dbReference>
<dbReference type="OrthoDB" id="8445243at2"/>
<dbReference type="InterPro" id="IPR032710">
    <property type="entry name" value="NTF2-like_dom_sf"/>
</dbReference>
<dbReference type="AlphaFoldDB" id="A0A9X0HPS6"/>
<keyword evidence="1" id="KW-0732">Signal</keyword>
<feature type="signal peptide" evidence="1">
    <location>
        <begin position="1"/>
        <end position="20"/>
    </location>
</feature>
<evidence type="ECO:0008006" key="4">
    <source>
        <dbReference type="Google" id="ProtNLM"/>
    </source>
</evidence>
<dbReference type="RefSeq" id="WP_059068198.1">
    <property type="nucleotide sequence ID" value="NZ_LNAL01000003.1"/>
</dbReference>
<dbReference type="SUPFAM" id="SSF54427">
    <property type="entry name" value="NTF2-like"/>
    <property type="match status" value="1"/>
</dbReference>
<dbReference type="Gene3D" id="3.10.450.50">
    <property type="match status" value="1"/>
</dbReference>
<evidence type="ECO:0000313" key="2">
    <source>
        <dbReference type="EMBL" id="KUG09823.1"/>
    </source>
</evidence>
<gene>
    <name evidence="2" type="ORF">ASU33_19325</name>
</gene>
<name>A0A9X0HPS6_SOLP1</name>
<keyword evidence="3" id="KW-1185">Reference proteome</keyword>
<sequence>MKPYLLLAGLLLCAGAPALAQTAPSEAEAKKKIEQTLRYYLDGGTNRDQAMVTKAFRPEASMIFVREGVFTVMPIKDYLANIKPGPKIERTTRVVNIDVVGQAAQARVESEGADYRMVDFMNLLEVDGEWKIVNKIFYRLPKTTATAGK</sequence>
<evidence type="ECO:0000313" key="3">
    <source>
        <dbReference type="Proteomes" id="UP000054223"/>
    </source>
</evidence>
<reference evidence="2 3" key="1">
    <citation type="submission" date="2015-11" db="EMBL/GenBank/DDBJ databases">
        <title>Solirubrum puertoriconensis gen. nov. an environmental bacteria isolated in Puerto Rico.</title>
        <authorList>
            <person name="Cuebas-Irizarry M.F."/>
            <person name="Montalvo-Rodriguez R."/>
        </authorList>
    </citation>
    <scope>NUCLEOTIDE SEQUENCE [LARGE SCALE GENOMIC DNA]</scope>
    <source>
        <strain evidence="2 3">MC1A</strain>
    </source>
</reference>
<dbReference type="EMBL" id="LNAL01000003">
    <property type="protein sequence ID" value="KUG09823.1"/>
    <property type="molecule type" value="Genomic_DNA"/>
</dbReference>
<proteinExistence type="predicted"/>
<dbReference type="Proteomes" id="UP000054223">
    <property type="component" value="Unassembled WGS sequence"/>
</dbReference>